<sequence>MNTGPAEAFPVGEHLLEELDARGWSQAEFAEIIGRPAQVVSEIISGKKEITRESAAQISAALGTSPEYWLRYQDQYHLWRQEQDEGARRKLDDVRLRARLTELAPLAVLRKRGIVTATTLGGQADQLCRLLNIDHIGEQPKLPMAARRSNLGDQASSTQLTWLACVRRQAESQTVSVYSPIRLRGLAERLSRDLQNPQAFADLPGRFADVGVRLVYVEAFPSSKIDGAAFSMGGTPVIGISGRGQRLDKVLFTILHEVAHVVLDHITDTVILDEENGNGRHQEKDANELAAKWVLPSPIPAIPERVGRTWLTAVAKKLGVHPIIIVGRLQNDGLLNWRSALAKNAPTVTSYLQDWENR</sequence>
<dbReference type="Gene3D" id="1.10.260.40">
    <property type="entry name" value="lambda repressor-like DNA-binding domains"/>
    <property type="match status" value="1"/>
</dbReference>
<protein>
    <submittedName>
        <fullName evidence="3">HTH-type transcriptional regulator</fullName>
    </submittedName>
</protein>
<dbReference type="PANTHER" id="PTHR43236">
    <property type="entry name" value="ANTITOXIN HIGA1"/>
    <property type="match status" value="1"/>
</dbReference>
<proteinExistence type="inferred from homology"/>
<organism evidence="3 4">
    <name type="scientific">Frankia alni (strain DSM 45986 / CECT 9034 / ACN14a)</name>
    <dbReference type="NCBI Taxonomy" id="326424"/>
    <lineage>
        <taxon>Bacteria</taxon>
        <taxon>Bacillati</taxon>
        <taxon>Actinomycetota</taxon>
        <taxon>Actinomycetes</taxon>
        <taxon>Frankiales</taxon>
        <taxon>Frankiaceae</taxon>
        <taxon>Frankia</taxon>
    </lineage>
</organism>
<evidence type="ECO:0000259" key="2">
    <source>
        <dbReference type="PROSITE" id="PS50943"/>
    </source>
</evidence>
<dbReference type="PROSITE" id="PS50943">
    <property type="entry name" value="HTH_CROC1"/>
    <property type="match status" value="1"/>
</dbReference>
<feature type="domain" description="HTH cro/C1-type" evidence="2">
    <location>
        <begin position="15"/>
        <end position="69"/>
    </location>
</feature>
<dbReference type="EMBL" id="CT573213">
    <property type="protein sequence ID" value="CAJ63628.1"/>
    <property type="molecule type" value="Genomic_DNA"/>
</dbReference>
<dbReference type="SUPFAM" id="SSF47413">
    <property type="entry name" value="lambda repressor-like DNA-binding domains"/>
    <property type="match status" value="1"/>
</dbReference>
<reference evidence="3 4" key="1">
    <citation type="journal article" date="2007" name="Genome Res.">
        <title>Genome characteristics of facultatively symbiotic Frankia sp. strains reflect host range and host plant biogeography.</title>
        <authorList>
            <person name="Normand P."/>
            <person name="Lapierre P."/>
            <person name="Tisa L.S."/>
            <person name="Gogarten J.P."/>
            <person name="Alloisio N."/>
            <person name="Bagnarol E."/>
            <person name="Bassi C.A."/>
            <person name="Berry A.M."/>
            <person name="Bickhart D.M."/>
            <person name="Choisne N."/>
            <person name="Couloux A."/>
            <person name="Cournoyer B."/>
            <person name="Cruveiller S."/>
            <person name="Daubin V."/>
            <person name="Demange N."/>
            <person name="Francino M.P."/>
            <person name="Goltsman E."/>
            <person name="Huang Y."/>
            <person name="Kopp O.R."/>
            <person name="Labarre L."/>
            <person name="Lapidus A."/>
            <person name="Lavire C."/>
            <person name="Marechal J."/>
            <person name="Martinez M."/>
            <person name="Mastronunzio J.E."/>
            <person name="Mullin B.C."/>
            <person name="Niemann J."/>
            <person name="Pujic P."/>
            <person name="Rawnsley T."/>
            <person name="Rouy Z."/>
            <person name="Schenowitz C."/>
            <person name="Sellstedt A."/>
            <person name="Tavares F."/>
            <person name="Tomkins J.P."/>
            <person name="Vallenet D."/>
            <person name="Valverde C."/>
            <person name="Wall L.G."/>
            <person name="Wang Y."/>
            <person name="Medigue C."/>
            <person name="Benson D.R."/>
        </authorList>
    </citation>
    <scope>NUCLEOTIDE SEQUENCE [LARGE SCALE GENOMIC DNA]</scope>
    <source>
        <strain evidence="4">DSM 45986 / CECT 9034 / ACN14a</strain>
    </source>
</reference>
<dbReference type="Gene3D" id="1.10.10.2910">
    <property type="match status" value="1"/>
</dbReference>
<keyword evidence="4" id="KW-1185">Reference proteome</keyword>
<dbReference type="CDD" id="cd00093">
    <property type="entry name" value="HTH_XRE"/>
    <property type="match status" value="1"/>
</dbReference>
<name>Q0RFW2_FRAAA</name>
<gene>
    <name evidence="3" type="ordered locus">FRAAL4987</name>
</gene>
<dbReference type="STRING" id="326424.FRAAL4987"/>
<dbReference type="PANTHER" id="PTHR43236:SF1">
    <property type="entry name" value="BLL7220 PROTEIN"/>
    <property type="match status" value="1"/>
</dbReference>
<dbReference type="InterPro" id="IPR013430">
    <property type="entry name" value="Toxin_antidote_HigA"/>
</dbReference>
<evidence type="ECO:0000256" key="1">
    <source>
        <dbReference type="ARBA" id="ARBA00007227"/>
    </source>
</evidence>
<dbReference type="OrthoDB" id="9794834at2"/>
<dbReference type="Pfam" id="PF01381">
    <property type="entry name" value="HTH_3"/>
    <property type="match status" value="1"/>
</dbReference>
<accession>Q0RFW2</accession>
<dbReference type="InterPro" id="IPR052345">
    <property type="entry name" value="Rad_response_metalloprotease"/>
</dbReference>
<dbReference type="NCBIfam" id="TIGR02607">
    <property type="entry name" value="antidote_HigA"/>
    <property type="match status" value="1"/>
</dbReference>
<comment type="similarity">
    <text evidence="1">Belongs to the short-chain fatty acyl-CoA assimilation regulator (ScfR) family.</text>
</comment>
<dbReference type="Pfam" id="PF06114">
    <property type="entry name" value="Peptidase_M78"/>
    <property type="match status" value="1"/>
</dbReference>
<dbReference type="InterPro" id="IPR001387">
    <property type="entry name" value="Cro/C1-type_HTH"/>
</dbReference>
<dbReference type="InterPro" id="IPR010359">
    <property type="entry name" value="IrrE_HExxH"/>
</dbReference>
<dbReference type="SMART" id="SM00530">
    <property type="entry name" value="HTH_XRE"/>
    <property type="match status" value="1"/>
</dbReference>
<evidence type="ECO:0000313" key="4">
    <source>
        <dbReference type="Proteomes" id="UP000000657"/>
    </source>
</evidence>
<dbReference type="InterPro" id="IPR010982">
    <property type="entry name" value="Lambda_DNA-bd_dom_sf"/>
</dbReference>
<evidence type="ECO:0000313" key="3">
    <source>
        <dbReference type="EMBL" id="CAJ63628.1"/>
    </source>
</evidence>
<dbReference type="HOGENOM" id="CLU_055824_0_0_11"/>
<dbReference type="Proteomes" id="UP000000657">
    <property type="component" value="Chromosome"/>
</dbReference>
<dbReference type="GO" id="GO:0003677">
    <property type="term" value="F:DNA binding"/>
    <property type="evidence" value="ECO:0007669"/>
    <property type="project" value="InterPro"/>
</dbReference>
<dbReference type="AlphaFoldDB" id="Q0RFW2"/>
<dbReference type="KEGG" id="fal:FRAAL4987"/>
<dbReference type="eggNOG" id="COG3093">
    <property type="taxonomic scope" value="Bacteria"/>
</dbReference>